<dbReference type="InterPro" id="IPR037272">
    <property type="entry name" value="SNS_sf"/>
</dbReference>
<feature type="binding site" evidence="8">
    <location>
        <position position="59"/>
    </location>
    <ligand>
        <name>Na(+)</name>
        <dbReference type="ChEBI" id="CHEBI:29101"/>
        <label>1</label>
    </ligand>
</feature>
<comment type="caution">
    <text evidence="12">The sequence shown here is derived from an EMBL/GenBank/DDBJ whole genome shotgun (WGS) entry which is preliminary data.</text>
</comment>
<keyword evidence="13" id="KW-1185">Reference proteome</keyword>
<evidence type="ECO:0000313" key="12">
    <source>
        <dbReference type="EMBL" id="KAF8768350.1"/>
    </source>
</evidence>
<feature type="binding site" evidence="8">
    <location>
        <position position="64"/>
    </location>
    <ligand>
        <name>Na(+)</name>
        <dbReference type="ChEBI" id="CHEBI:29101"/>
        <label>1</label>
    </ligand>
</feature>
<dbReference type="PANTHER" id="PTHR11616">
    <property type="entry name" value="SODIUM/CHLORIDE DEPENDENT TRANSPORTER"/>
    <property type="match status" value="1"/>
</dbReference>
<dbReference type="GO" id="GO:0006865">
    <property type="term" value="P:amino acid transport"/>
    <property type="evidence" value="ECO:0007669"/>
    <property type="project" value="TreeGrafter"/>
</dbReference>
<dbReference type="EMBL" id="JABXBU010002230">
    <property type="protein sequence ID" value="KAF8768350.1"/>
    <property type="molecule type" value="Genomic_DNA"/>
</dbReference>
<feature type="transmembrane region" description="Helical" evidence="11">
    <location>
        <begin position="466"/>
        <end position="491"/>
    </location>
</feature>
<keyword evidence="6 11" id="KW-1133">Transmembrane helix</keyword>
<comment type="subcellular location">
    <subcellularLocation>
        <location evidence="1">Membrane</location>
        <topology evidence="1">Multi-pass membrane protein</topology>
    </subcellularLocation>
</comment>
<dbReference type="InterPro" id="IPR000175">
    <property type="entry name" value="Na/ntran_symport"/>
</dbReference>
<feature type="transmembrane region" description="Helical" evidence="11">
    <location>
        <begin position="298"/>
        <end position="323"/>
    </location>
</feature>
<feature type="transmembrane region" description="Helical" evidence="11">
    <location>
        <begin position="49"/>
        <end position="68"/>
    </location>
</feature>
<dbReference type="GO" id="GO:0015293">
    <property type="term" value="F:symporter activity"/>
    <property type="evidence" value="ECO:0007669"/>
    <property type="project" value="UniProtKB-KW"/>
</dbReference>
<feature type="transmembrane region" description="Helical" evidence="11">
    <location>
        <begin position="394"/>
        <end position="415"/>
    </location>
</feature>
<evidence type="ECO:0000256" key="2">
    <source>
        <dbReference type="ARBA" id="ARBA00006459"/>
    </source>
</evidence>
<evidence type="ECO:0000256" key="7">
    <source>
        <dbReference type="ARBA" id="ARBA00023136"/>
    </source>
</evidence>
<feature type="binding site" evidence="8">
    <location>
        <position position="410"/>
    </location>
    <ligand>
        <name>Na(+)</name>
        <dbReference type="ChEBI" id="CHEBI:29101"/>
        <label>1</label>
    </ligand>
</feature>
<keyword evidence="7 11" id="KW-0472">Membrane</keyword>
<feature type="transmembrane region" description="Helical" evidence="11">
    <location>
        <begin position="436"/>
        <end position="454"/>
    </location>
</feature>
<feature type="transmembrane region" description="Helical" evidence="11">
    <location>
        <begin position="80"/>
        <end position="102"/>
    </location>
</feature>
<dbReference type="SUPFAM" id="SSF161070">
    <property type="entry name" value="SNF-like"/>
    <property type="match status" value="1"/>
</dbReference>
<proteinExistence type="inferred from homology"/>
<keyword evidence="3 10" id="KW-0813">Transport</keyword>
<evidence type="ECO:0000256" key="11">
    <source>
        <dbReference type="SAM" id="Phobius"/>
    </source>
</evidence>
<dbReference type="AlphaFoldDB" id="A0A8T0EAI8"/>
<gene>
    <name evidence="12" type="ORF">HNY73_021181</name>
</gene>
<dbReference type="PANTHER" id="PTHR11616:SF309">
    <property type="entry name" value="TRANSPORTER"/>
    <property type="match status" value="1"/>
</dbReference>
<sequence>MIDGKKPKECLPVSSVCISNRSEMELSISSSEESTDPGDMERGQWSNKLDFLISVINYAVGLGNVWRFPYLCYENGGGVFLVPYLICLVLLAGPSFVMEVAVGQYFRKGGIGIWKLCPILKGIGYASMTIVALYNIYFIIVVSWVLFYFVNSFTFLLPWQRCDAPWNTPACTVIETLAHNATVSLNASNASGLSRETSSVVEFWERKVLGITDGIHDMGGMRWELVGLLILGWVVIYFIIWKGLNESGKLIYVTATFPYVILVILLIRGVTLEGAGDGIPLFPLQPPDGGRENLEPKVWVAAGTQVFFTFGIGFGSVVNLGSYNKFTHNFYRDSIFICILNPLTSILAGVVIFSVLGYMANVQGVLVDEVVKSGPGLAFLTYPEVVLHLPLSPLWAGLFFLMLFVLGINSQFCTVEALVSSLVDEWPHLLIQKRKLFSLFMCVIMCILGLPMVTEGGMYIFQLMDFYAASGIPLLFTVFFQTIAIAWIYGIPRLSKNIKTMIGFAPGLYLKLGWLVLVPMTTFGIFMFCIIDYTPLVYAQVYTYPWWGEMLGWLIALSSMIWIPFYAFYFICYKTEGTLMERIRMGMSPALEDGVNKEVPKESILVGIARV</sequence>
<name>A0A8T0EAI8_ARGBR</name>
<accession>A0A8T0EAI8</accession>
<feature type="transmembrane region" description="Helical" evidence="11">
    <location>
        <begin position="512"/>
        <end position="538"/>
    </location>
</feature>
<evidence type="ECO:0000313" key="13">
    <source>
        <dbReference type="Proteomes" id="UP000807504"/>
    </source>
</evidence>
<dbReference type="GO" id="GO:0035725">
    <property type="term" value="P:sodium ion transmembrane transport"/>
    <property type="evidence" value="ECO:0007669"/>
    <property type="project" value="TreeGrafter"/>
</dbReference>
<feature type="transmembrane region" description="Helical" evidence="11">
    <location>
        <begin position="335"/>
        <end position="360"/>
    </location>
</feature>
<evidence type="ECO:0000256" key="8">
    <source>
        <dbReference type="PIRSR" id="PIRSR600175-1"/>
    </source>
</evidence>
<dbReference type="Proteomes" id="UP000807504">
    <property type="component" value="Unassembled WGS sequence"/>
</dbReference>
<evidence type="ECO:0000256" key="3">
    <source>
        <dbReference type="ARBA" id="ARBA00022448"/>
    </source>
</evidence>
<feature type="binding site" evidence="8">
    <location>
        <position position="60"/>
    </location>
    <ligand>
        <name>Na(+)</name>
        <dbReference type="ChEBI" id="CHEBI:29101"/>
        <label>1</label>
    </ligand>
</feature>
<keyword evidence="4 10" id="KW-0812">Transmembrane</keyword>
<dbReference type="GO" id="GO:0005886">
    <property type="term" value="C:plasma membrane"/>
    <property type="evidence" value="ECO:0007669"/>
    <property type="project" value="TreeGrafter"/>
</dbReference>
<keyword evidence="8" id="KW-0479">Metal-binding</keyword>
<reference evidence="12" key="2">
    <citation type="submission" date="2020-06" db="EMBL/GenBank/DDBJ databases">
        <authorList>
            <person name="Sheffer M."/>
        </authorList>
    </citation>
    <scope>NUCLEOTIDE SEQUENCE</scope>
</reference>
<reference evidence="12" key="1">
    <citation type="journal article" date="2020" name="bioRxiv">
        <title>Chromosome-level reference genome of the European wasp spider Argiope bruennichi: a resource for studies on range expansion and evolutionary adaptation.</title>
        <authorList>
            <person name="Sheffer M.M."/>
            <person name="Hoppe A."/>
            <person name="Krehenwinkel H."/>
            <person name="Uhl G."/>
            <person name="Kuss A.W."/>
            <person name="Jensen L."/>
            <person name="Jensen C."/>
            <person name="Gillespie R.G."/>
            <person name="Hoff K.J."/>
            <person name="Prost S."/>
        </authorList>
    </citation>
    <scope>NUCLEOTIDE SEQUENCE</scope>
</reference>
<feature type="transmembrane region" description="Helical" evidence="11">
    <location>
        <begin position="123"/>
        <end position="150"/>
    </location>
</feature>
<organism evidence="12 13">
    <name type="scientific">Argiope bruennichi</name>
    <name type="common">Wasp spider</name>
    <name type="synonym">Aranea bruennichi</name>
    <dbReference type="NCBI Taxonomy" id="94029"/>
    <lineage>
        <taxon>Eukaryota</taxon>
        <taxon>Metazoa</taxon>
        <taxon>Ecdysozoa</taxon>
        <taxon>Arthropoda</taxon>
        <taxon>Chelicerata</taxon>
        <taxon>Arachnida</taxon>
        <taxon>Araneae</taxon>
        <taxon>Araneomorphae</taxon>
        <taxon>Entelegynae</taxon>
        <taxon>Araneoidea</taxon>
        <taxon>Araneidae</taxon>
        <taxon>Argiope</taxon>
    </lineage>
</organism>
<comment type="similarity">
    <text evidence="2 10">Belongs to the sodium:neurotransmitter symporter (SNF) (TC 2.A.22) family.</text>
</comment>
<feature type="binding site" evidence="8">
    <location>
        <position position="406"/>
    </location>
    <ligand>
        <name>Na(+)</name>
        <dbReference type="ChEBI" id="CHEBI:29101"/>
        <label>1</label>
    </ligand>
</feature>
<keyword evidence="5 10" id="KW-0769">Symport</keyword>
<dbReference type="GO" id="GO:0046872">
    <property type="term" value="F:metal ion binding"/>
    <property type="evidence" value="ECO:0007669"/>
    <property type="project" value="UniProtKB-KW"/>
</dbReference>
<dbReference type="Pfam" id="PF00209">
    <property type="entry name" value="SNF"/>
    <property type="match status" value="1"/>
</dbReference>
<protein>
    <recommendedName>
        <fullName evidence="10">Transporter</fullName>
    </recommendedName>
</protein>
<keyword evidence="9" id="KW-1015">Disulfide bond</keyword>
<feature type="transmembrane region" description="Helical" evidence="11">
    <location>
        <begin position="550"/>
        <end position="572"/>
    </location>
</feature>
<feature type="disulfide bond" evidence="9">
    <location>
        <begin position="162"/>
        <end position="171"/>
    </location>
</feature>
<evidence type="ECO:0000256" key="1">
    <source>
        <dbReference type="ARBA" id="ARBA00004141"/>
    </source>
</evidence>
<dbReference type="PROSITE" id="PS00610">
    <property type="entry name" value="NA_NEUROTRAN_SYMP_1"/>
    <property type="match status" value="1"/>
</dbReference>
<dbReference type="PROSITE" id="PS00754">
    <property type="entry name" value="NA_NEUROTRAN_SYMP_2"/>
    <property type="match status" value="1"/>
</dbReference>
<feature type="transmembrane region" description="Helical" evidence="11">
    <location>
        <begin position="251"/>
        <end position="271"/>
    </location>
</feature>
<evidence type="ECO:0000256" key="4">
    <source>
        <dbReference type="ARBA" id="ARBA00022692"/>
    </source>
</evidence>
<evidence type="ECO:0000256" key="9">
    <source>
        <dbReference type="PIRSR" id="PIRSR600175-2"/>
    </source>
</evidence>
<dbReference type="PROSITE" id="PS50267">
    <property type="entry name" value="NA_NEUROTRAN_SYMP_3"/>
    <property type="match status" value="1"/>
</dbReference>
<keyword evidence="8" id="KW-0915">Sodium</keyword>
<evidence type="ECO:0000256" key="5">
    <source>
        <dbReference type="ARBA" id="ARBA00022847"/>
    </source>
</evidence>
<feature type="transmembrane region" description="Helical" evidence="11">
    <location>
        <begin position="225"/>
        <end position="244"/>
    </location>
</feature>
<evidence type="ECO:0000256" key="10">
    <source>
        <dbReference type="RuleBase" id="RU003732"/>
    </source>
</evidence>
<feature type="binding site" evidence="8">
    <location>
        <position position="341"/>
    </location>
    <ligand>
        <name>Na(+)</name>
        <dbReference type="ChEBI" id="CHEBI:29101"/>
        <label>1</label>
    </ligand>
</feature>
<evidence type="ECO:0000256" key="6">
    <source>
        <dbReference type="ARBA" id="ARBA00022989"/>
    </source>
</evidence>
<dbReference type="PRINTS" id="PR00176">
    <property type="entry name" value="NANEUSMPORT"/>
</dbReference>